<feature type="chain" id="PRO_5038767353" description="Peptidase A1 domain-containing protein" evidence="5">
    <location>
        <begin position="16"/>
        <end position="505"/>
    </location>
</feature>
<reference evidence="7" key="1">
    <citation type="submission" date="2021-01" db="EMBL/GenBank/DDBJ databases">
        <title>Adiantum capillus-veneris genome.</title>
        <authorList>
            <person name="Fang Y."/>
            <person name="Liao Q."/>
        </authorList>
    </citation>
    <scope>NUCLEOTIDE SEQUENCE</scope>
    <source>
        <strain evidence="7">H3</strain>
        <tissue evidence="7">Leaf</tissue>
    </source>
</reference>
<dbReference type="PRINTS" id="PR00792">
    <property type="entry name" value="PEPSIN"/>
</dbReference>
<dbReference type="InterPro" id="IPR033121">
    <property type="entry name" value="PEPTIDASE_A1"/>
</dbReference>
<evidence type="ECO:0000313" key="7">
    <source>
        <dbReference type="EMBL" id="KAI5064798.1"/>
    </source>
</evidence>
<dbReference type="InterPro" id="IPR001969">
    <property type="entry name" value="Aspartic_peptidase_AS"/>
</dbReference>
<dbReference type="Proteomes" id="UP000886520">
    <property type="component" value="Chromosome 19"/>
</dbReference>
<keyword evidence="4" id="KW-1133">Transmembrane helix</keyword>
<keyword evidence="3" id="KW-0064">Aspartyl protease</keyword>
<organism evidence="7 8">
    <name type="scientific">Adiantum capillus-veneris</name>
    <name type="common">Maidenhair fern</name>
    <dbReference type="NCBI Taxonomy" id="13818"/>
    <lineage>
        <taxon>Eukaryota</taxon>
        <taxon>Viridiplantae</taxon>
        <taxon>Streptophyta</taxon>
        <taxon>Embryophyta</taxon>
        <taxon>Tracheophyta</taxon>
        <taxon>Polypodiopsida</taxon>
        <taxon>Polypodiidae</taxon>
        <taxon>Polypodiales</taxon>
        <taxon>Pteridineae</taxon>
        <taxon>Pteridaceae</taxon>
        <taxon>Vittarioideae</taxon>
        <taxon>Adiantum</taxon>
    </lineage>
</organism>
<sequence length="505" mass="54110">MVLVVLLSIDLSVQWTDKGFADAARAVEMELVYRYAEEFKQSSGGNWRSATLEQHGRLMRRDQLRHAARGRGLLALSLFPSNETANFDVLGGLHYTLITIGTPSQKFLVALDTGSDLLWVPCNCRQCSPTDWAAYGLQTQDLDFAVYNQSGSSTSKSLSCTSSLCSNTLTSSTATCTSDTQSCSYVINYMSSGTSTSGFIVEDLLFLNYEASTGGNTSTPIYFGCGEVQTGDLVQGVAPNGLFGLGPEAISVPSTLARNGIISTNSFSMCFSVSDSSGRLVFGVEALKGLPSTPLVPITPSVYYVIATTHFSLGGESVDAAENVIFDTGTSYTTLPQSTYQKIGDMMNKQINLPQFQLNGTFDYCWNTSDNNALNSLPTLTITLAGGSTWDISDPYVTFINTRGNVVFFCLGITPISSSTGIIGHNFMGGYEFFFNQQAMTFGWAPSTCYNLNASTVGSPNSGTSIVNRAASPSSSASSVTPKDAPLIHAFLLFICSLFAFILLL</sequence>
<keyword evidence="3" id="KW-0645">Protease</keyword>
<protein>
    <recommendedName>
        <fullName evidence="6">Peptidase A1 domain-containing protein</fullName>
    </recommendedName>
</protein>
<dbReference type="InterPro" id="IPR034164">
    <property type="entry name" value="Pepsin-like_dom"/>
</dbReference>
<feature type="transmembrane region" description="Helical" evidence="4">
    <location>
        <begin position="487"/>
        <end position="504"/>
    </location>
</feature>
<dbReference type="EMBL" id="JABFUD020000019">
    <property type="protein sequence ID" value="KAI5064798.1"/>
    <property type="molecule type" value="Genomic_DNA"/>
</dbReference>
<dbReference type="InterPro" id="IPR032861">
    <property type="entry name" value="TAXi_N"/>
</dbReference>
<dbReference type="PROSITE" id="PS51767">
    <property type="entry name" value="PEPTIDASE_A1"/>
    <property type="match status" value="1"/>
</dbReference>
<dbReference type="OrthoDB" id="2747330at2759"/>
<feature type="active site" evidence="2">
    <location>
        <position position="327"/>
    </location>
</feature>
<dbReference type="Pfam" id="PF14543">
    <property type="entry name" value="TAXi_N"/>
    <property type="match status" value="1"/>
</dbReference>
<dbReference type="InterPro" id="IPR032799">
    <property type="entry name" value="TAXi_C"/>
</dbReference>
<dbReference type="CDD" id="cd05471">
    <property type="entry name" value="pepsin_like"/>
    <property type="match status" value="1"/>
</dbReference>
<comment type="caution">
    <text evidence="7">The sequence shown here is derived from an EMBL/GenBank/DDBJ whole genome shotgun (WGS) entry which is preliminary data.</text>
</comment>
<dbReference type="SUPFAM" id="SSF50630">
    <property type="entry name" value="Acid proteases"/>
    <property type="match status" value="1"/>
</dbReference>
<dbReference type="InterPro" id="IPR021109">
    <property type="entry name" value="Peptidase_aspartic_dom_sf"/>
</dbReference>
<evidence type="ECO:0000256" key="4">
    <source>
        <dbReference type="SAM" id="Phobius"/>
    </source>
</evidence>
<dbReference type="PANTHER" id="PTHR13683">
    <property type="entry name" value="ASPARTYL PROTEASES"/>
    <property type="match status" value="1"/>
</dbReference>
<keyword evidence="3" id="KW-0378">Hydrolase</keyword>
<accession>A0A9D4UB53</accession>
<evidence type="ECO:0000313" key="8">
    <source>
        <dbReference type="Proteomes" id="UP000886520"/>
    </source>
</evidence>
<dbReference type="PROSITE" id="PS00141">
    <property type="entry name" value="ASP_PROTEASE"/>
    <property type="match status" value="2"/>
</dbReference>
<evidence type="ECO:0000256" key="2">
    <source>
        <dbReference type="PIRSR" id="PIRSR601461-1"/>
    </source>
</evidence>
<keyword evidence="4" id="KW-0812">Transmembrane</keyword>
<keyword evidence="8" id="KW-1185">Reference proteome</keyword>
<dbReference type="GO" id="GO:0006508">
    <property type="term" value="P:proteolysis"/>
    <property type="evidence" value="ECO:0007669"/>
    <property type="project" value="UniProtKB-KW"/>
</dbReference>
<feature type="active site" evidence="2">
    <location>
        <position position="112"/>
    </location>
</feature>
<evidence type="ECO:0000256" key="3">
    <source>
        <dbReference type="RuleBase" id="RU000454"/>
    </source>
</evidence>
<feature type="signal peptide" evidence="5">
    <location>
        <begin position="1"/>
        <end position="15"/>
    </location>
</feature>
<keyword evidence="4" id="KW-0472">Membrane</keyword>
<dbReference type="GO" id="GO:0004190">
    <property type="term" value="F:aspartic-type endopeptidase activity"/>
    <property type="evidence" value="ECO:0007669"/>
    <property type="project" value="UniProtKB-KW"/>
</dbReference>
<dbReference type="InterPro" id="IPR001461">
    <property type="entry name" value="Aspartic_peptidase_A1"/>
</dbReference>
<dbReference type="AlphaFoldDB" id="A0A9D4UB53"/>
<comment type="similarity">
    <text evidence="1 3">Belongs to the peptidase A1 family.</text>
</comment>
<evidence type="ECO:0000256" key="1">
    <source>
        <dbReference type="ARBA" id="ARBA00007447"/>
    </source>
</evidence>
<keyword evidence="5" id="KW-0732">Signal</keyword>
<gene>
    <name evidence="7" type="ORF">GOP47_0019493</name>
</gene>
<dbReference type="Gene3D" id="2.40.70.10">
    <property type="entry name" value="Acid Proteases"/>
    <property type="match status" value="2"/>
</dbReference>
<proteinExistence type="inferred from homology"/>
<evidence type="ECO:0000259" key="6">
    <source>
        <dbReference type="PROSITE" id="PS51767"/>
    </source>
</evidence>
<feature type="domain" description="Peptidase A1" evidence="6">
    <location>
        <begin position="94"/>
        <end position="445"/>
    </location>
</feature>
<name>A0A9D4UB53_ADICA</name>
<dbReference type="PANTHER" id="PTHR13683:SF232">
    <property type="entry name" value="OS09G0542100 PROTEIN"/>
    <property type="match status" value="1"/>
</dbReference>
<evidence type="ECO:0000256" key="5">
    <source>
        <dbReference type="SAM" id="SignalP"/>
    </source>
</evidence>
<dbReference type="Pfam" id="PF14541">
    <property type="entry name" value="TAXi_C"/>
    <property type="match status" value="1"/>
</dbReference>